<dbReference type="PANTHER" id="PTHR33868:SF10">
    <property type="entry name" value="OS08G0483100 PROTEIN"/>
    <property type="match status" value="1"/>
</dbReference>
<reference evidence="1 2" key="1">
    <citation type="submission" date="2021-09" db="EMBL/GenBank/DDBJ databases">
        <title>Genomic insights and catalytic innovation underlie evolution of tropane alkaloids biosynthesis.</title>
        <authorList>
            <person name="Wang Y.-J."/>
            <person name="Tian T."/>
            <person name="Huang J.-P."/>
            <person name="Huang S.-X."/>
        </authorList>
    </citation>
    <scope>NUCLEOTIDE SEQUENCE [LARGE SCALE GENOMIC DNA]</scope>
    <source>
        <strain evidence="1">KIB-2018</strain>
        <tissue evidence="1">Leaf</tissue>
    </source>
</reference>
<dbReference type="Proteomes" id="UP001159364">
    <property type="component" value="Linkage Group LG03"/>
</dbReference>
<proteinExistence type="predicted"/>
<dbReference type="AlphaFoldDB" id="A0AAV8TRU0"/>
<organism evidence="1 2">
    <name type="scientific">Erythroxylum novogranatense</name>
    <dbReference type="NCBI Taxonomy" id="1862640"/>
    <lineage>
        <taxon>Eukaryota</taxon>
        <taxon>Viridiplantae</taxon>
        <taxon>Streptophyta</taxon>
        <taxon>Embryophyta</taxon>
        <taxon>Tracheophyta</taxon>
        <taxon>Spermatophyta</taxon>
        <taxon>Magnoliopsida</taxon>
        <taxon>eudicotyledons</taxon>
        <taxon>Gunneridae</taxon>
        <taxon>Pentapetalae</taxon>
        <taxon>rosids</taxon>
        <taxon>fabids</taxon>
        <taxon>Malpighiales</taxon>
        <taxon>Erythroxylaceae</taxon>
        <taxon>Erythroxylum</taxon>
    </lineage>
</organism>
<evidence type="ECO:0000313" key="2">
    <source>
        <dbReference type="Proteomes" id="UP001159364"/>
    </source>
</evidence>
<comment type="caution">
    <text evidence="1">The sequence shown here is derived from an EMBL/GenBank/DDBJ whole genome shotgun (WGS) entry which is preliminary data.</text>
</comment>
<gene>
    <name evidence="1" type="ORF">K2173_005294</name>
</gene>
<dbReference type="PANTHER" id="PTHR33868">
    <property type="entry name" value="EXPRESSED PROTEIN"/>
    <property type="match status" value="1"/>
</dbReference>
<keyword evidence="2" id="KW-1185">Reference proteome</keyword>
<evidence type="ECO:0000313" key="1">
    <source>
        <dbReference type="EMBL" id="KAJ8769691.1"/>
    </source>
</evidence>
<protein>
    <submittedName>
        <fullName evidence="1">Uncharacterized protein</fullName>
    </submittedName>
</protein>
<sequence>MMGSFLSHKSCPDLMQNCDLPPPAKVLPGSDKMVFESMNRVFGMMGQNEDNDDFGPLLKALRLSLTRAREAERNAASLAKEKDRLYVFRQWTRLLELQVFKLQSQWEFCCSCGRPKTTGKELLKDPEGGDGASWFATLALFLSIAGVRLAIGCRYLL</sequence>
<name>A0AAV8TRU0_9ROSI</name>
<dbReference type="EMBL" id="JAIWQS010000003">
    <property type="protein sequence ID" value="KAJ8769691.1"/>
    <property type="molecule type" value="Genomic_DNA"/>
</dbReference>
<accession>A0AAV8TRU0</accession>